<evidence type="ECO:0000256" key="1">
    <source>
        <dbReference type="SAM" id="MobiDB-lite"/>
    </source>
</evidence>
<keyword evidence="2" id="KW-0812">Transmembrane</keyword>
<evidence type="ECO:0000313" key="4">
    <source>
        <dbReference type="Proteomes" id="UP000270094"/>
    </source>
</evidence>
<evidence type="ECO:0000256" key="2">
    <source>
        <dbReference type="SAM" id="Phobius"/>
    </source>
</evidence>
<name>A0A3P7J7C9_STRVU</name>
<feature type="region of interest" description="Disordered" evidence="1">
    <location>
        <begin position="43"/>
        <end position="167"/>
    </location>
</feature>
<dbReference type="EMBL" id="UYYB01095871">
    <property type="protein sequence ID" value="VDM75819.1"/>
    <property type="molecule type" value="Genomic_DNA"/>
</dbReference>
<dbReference type="AlphaFoldDB" id="A0A3P7J7C9"/>
<protein>
    <submittedName>
        <fullName evidence="3">Uncharacterized protein</fullName>
    </submittedName>
</protein>
<keyword evidence="2" id="KW-0472">Membrane</keyword>
<dbReference type="Proteomes" id="UP000270094">
    <property type="component" value="Unassembled WGS sequence"/>
</dbReference>
<organism evidence="3 4">
    <name type="scientific">Strongylus vulgaris</name>
    <name type="common">Blood worm</name>
    <dbReference type="NCBI Taxonomy" id="40348"/>
    <lineage>
        <taxon>Eukaryota</taxon>
        <taxon>Metazoa</taxon>
        <taxon>Ecdysozoa</taxon>
        <taxon>Nematoda</taxon>
        <taxon>Chromadorea</taxon>
        <taxon>Rhabditida</taxon>
        <taxon>Rhabditina</taxon>
        <taxon>Rhabditomorpha</taxon>
        <taxon>Strongyloidea</taxon>
        <taxon>Strongylidae</taxon>
        <taxon>Strongylus</taxon>
    </lineage>
</organism>
<keyword evidence="2" id="KW-1133">Transmembrane helix</keyword>
<proteinExistence type="predicted"/>
<keyword evidence="4" id="KW-1185">Reference proteome</keyword>
<reference evidence="3 4" key="1">
    <citation type="submission" date="2018-11" db="EMBL/GenBank/DDBJ databases">
        <authorList>
            <consortium name="Pathogen Informatics"/>
        </authorList>
    </citation>
    <scope>NUCLEOTIDE SEQUENCE [LARGE SCALE GENOMIC DNA]</scope>
</reference>
<feature type="transmembrane region" description="Helical" evidence="2">
    <location>
        <begin position="16"/>
        <end position="35"/>
    </location>
</feature>
<feature type="compositionally biased region" description="Basic and acidic residues" evidence="1">
    <location>
        <begin position="61"/>
        <end position="88"/>
    </location>
</feature>
<gene>
    <name evidence="3" type="ORF">SVUK_LOCUS10817</name>
</gene>
<accession>A0A3P7J7C9</accession>
<sequence length="167" mass="17462">MCALRWLTDSILTVEAPLIVSYILCITIGLVIFCAKKKGVTHASSKSNVPYSSSSSSASARRAEKKGAKAAKGSKEAKGTGGKKKEGAEAVVPAPSLKKKPVEPAKEKQEKPTAEVKPEQEPEPAAKTAPLPLQSATRPVEQTAMDGEASKARSLKSGFSALSTLSK</sequence>
<evidence type="ECO:0000313" key="3">
    <source>
        <dbReference type="EMBL" id="VDM75819.1"/>
    </source>
</evidence>
<feature type="compositionally biased region" description="Basic and acidic residues" evidence="1">
    <location>
        <begin position="100"/>
        <end position="120"/>
    </location>
</feature>